<evidence type="ECO:0000313" key="3">
    <source>
        <dbReference type="Proteomes" id="UP000241964"/>
    </source>
</evidence>
<dbReference type="OrthoDB" id="5509356at2"/>
<comment type="caution">
    <text evidence="2">The sequence shown here is derived from an EMBL/GenBank/DDBJ whole genome shotgun (WGS) entry which is preliminary data.</text>
</comment>
<dbReference type="PROSITE" id="PS50005">
    <property type="entry name" value="TPR"/>
    <property type="match status" value="1"/>
</dbReference>
<keyword evidence="3" id="KW-1185">Reference proteome</keyword>
<reference evidence="2 3" key="1">
    <citation type="submission" date="2018-03" db="EMBL/GenBank/DDBJ databases">
        <title>Genomic Encyclopedia of Archaeal and Bacterial Type Strains, Phase II (KMG-II): from individual species to whole genera.</title>
        <authorList>
            <person name="Goeker M."/>
        </authorList>
    </citation>
    <scope>NUCLEOTIDE SEQUENCE [LARGE SCALE GENOMIC DNA]</scope>
    <source>
        <strain evidence="2 3">DSM 29057</strain>
    </source>
</reference>
<evidence type="ECO:0000256" key="1">
    <source>
        <dbReference type="PROSITE-ProRule" id="PRU00339"/>
    </source>
</evidence>
<name>A0A2P8GI78_9BACT</name>
<feature type="repeat" description="TPR" evidence="1">
    <location>
        <begin position="84"/>
        <end position="117"/>
    </location>
</feature>
<dbReference type="InterPro" id="IPR019734">
    <property type="entry name" value="TPR_rpt"/>
</dbReference>
<dbReference type="AlphaFoldDB" id="A0A2P8GI78"/>
<accession>A0A2P8GI78</accession>
<organism evidence="2 3">
    <name type="scientific">Dyadobacter jiangsuensis</name>
    <dbReference type="NCBI Taxonomy" id="1591085"/>
    <lineage>
        <taxon>Bacteria</taxon>
        <taxon>Pseudomonadati</taxon>
        <taxon>Bacteroidota</taxon>
        <taxon>Cytophagia</taxon>
        <taxon>Cytophagales</taxon>
        <taxon>Spirosomataceae</taxon>
        <taxon>Dyadobacter</taxon>
    </lineage>
</organism>
<keyword evidence="1" id="KW-0802">TPR repeat</keyword>
<dbReference type="Proteomes" id="UP000241964">
    <property type="component" value="Unassembled WGS sequence"/>
</dbReference>
<protein>
    <submittedName>
        <fullName evidence="2">Tetratricopeptide repeat protein</fullName>
    </submittedName>
</protein>
<dbReference type="Pfam" id="PF13181">
    <property type="entry name" value="TPR_8"/>
    <property type="match status" value="1"/>
</dbReference>
<dbReference type="InterPro" id="IPR011990">
    <property type="entry name" value="TPR-like_helical_dom_sf"/>
</dbReference>
<dbReference type="SMART" id="SM00028">
    <property type="entry name" value="TPR"/>
    <property type="match status" value="1"/>
</dbReference>
<dbReference type="RefSeq" id="WP_106593360.1">
    <property type="nucleotide sequence ID" value="NZ_PYAS01000001.1"/>
</dbReference>
<gene>
    <name evidence="2" type="ORF">CLV60_10116</name>
</gene>
<dbReference type="Gene3D" id="1.25.40.10">
    <property type="entry name" value="Tetratricopeptide repeat domain"/>
    <property type="match status" value="1"/>
</dbReference>
<sequence length="147" mass="17014">MFFDSENHVVKLCAKGIELEGEPEKASYYYRKAWDAAVNNEERFIAAHYVARIQDTIFEKVKWDQIALNEALTIDKEYVKAAFPSLYLNLGKCYEDMADFKMAMEYYEQGLTFSNYLNDDGYSKMIKAGLEAGVQRARSKMEVGRNQ</sequence>
<evidence type="ECO:0000313" key="2">
    <source>
        <dbReference type="EMBL" id="PSL33647.1"/>
    </source>
</evidence>
<dbReference type="SUPFAM" id="SSF81901">
    <property type="entry name" value="HCP-like"/>
    <property type="match status" value="1"/>
</dbReference>
<dbReference type="EMBL" id="PYAS01000001">
    <property type="protein sequence ID" value="PSL33647.1"/>
    <property type="molecule type" value="Genomic_DNA"/>
</dbReference>
<proteinExistence type="predicted"/>